<comment type="caution">
    <text evidence="4">The sequence shown here is derived from an EMBL/GenBank/DDBJ whole genome shotgun (WGS) entry which is preliminary data.</text>
</comment>
<dbReference type="PATRIC" id="fig|42234.21.peg.6956"/>
<dbReference type="Proteomes" id="UP000037151">
    <property type="component" value="Unassembled WGS sequence"/>
</dbReference>
<evidence type="ECO:0000259" key="3">
    <source>
        <dbReference type="PROSITE" id="PS50801"/>
    </source>
</evidence>
<dbReference type="GO" id="GO:0043856">
    <property type="term" value="F:anti-sigma factor antagonist activity"/>
    <property type="evidence" value="ECO:0007669"/>
    <property type="project" value="InterPro"/>
</dbReference>
<proteinExistence type="inferred from homology"/>
<comment type="similarity">
    <text evidence="1 2">Belongs to the anti-sigma-factor antagonist family.</text>
</comment>
<dbReference type="InterPro" id="IPR002645">
    <property type="entry name" value="STAS_dom"/>
</dbReference>
<dbReference type="InterPro" id="IPR036513">
    <property type="entry name" value="STAS_dom_sf"/>
</dbReference>
<reference evidence="5" key="1">
    <citation type="submission" date="2014-07" db="EMBL/GenBank/DDBJ databases">
        <title>Genome sequencing of plant-pathogenic Streptomyces species.</title>
        <authorList>
            <person name="Harrison J."/>
            <person name="Sapp M."/>
            <person name="Thwaites R."/>
            <person name="Studholme D.J."/>
        </authorList>
    </citation>
    <scope>NUCLEOTIDE SEQUENCE [LARGE SCALE GENOMIC DNA]</scope>
    <source>
        <strain evidence="5">NCPPB 4445</strain>
    </source>
</reference>
<dbReference type="SUPFAM" id="SSF52091">
    <property type="entry name" value="SpoIIaa-like"/>
    <property type="match status" value="1"/>
</dbReference>
<dbReference type="Gene3D" id="3.30.750.24">
    <property type="entry name" value="STAS domain"/>
    <property type="match status" value="1"/>
</dbReference>
<dbReference type="NCBIfam" id="TIGR00377">
    <property type="entry name" value="ant_ant_sig"/>
    <property type="match status" value="1"/>
</dbReference>
<accession>A0A0L0JRK1</accession>
<evidence type="ECO:0000313" key="4">
    <source>
        <dbReference type="EMBL" id="KND28186.1"/>
    </source>
</evidence>
<evidence type="ECO:0000256" key="1">
    <source>
        <dbReference type="ARBA" id="ARBA00009013"/>
    </source>
</evidence>
<dbReference type="PANTHER" id="PTHR33495">
    <property type="entry name" value="ANTI-SIGMA FACTOR ANTAGONIST TM_1081-RELATED-RELATED"/>
    <property type="match status" value="1"/>
</dbReference>
<protein>
    <recommendedName>
        <fullName evidence="2">Anti-sigma factor antagonist</fullName>
    </recommendedName>
</protein>
<dbReference type="PROSITE" id="PS50801">
    <property type="entry name" value="STAS"/>
    <property type="match status" value="1"/>
</dbReference>
<dbReference type="EMBL" id="JPPY01000191">
    <property type="protein sequence ID" value="KND28186.1"/>
    <property type="molecule type" value="Genomic_DNA"/>
</dbReference>
<name>A0A0L0JRK1_9ACTN</name>
<evidence type="ECO:0000313" key="5">
    <source>
        <dbReference type="Proteomes" id="UP000037151"/>
    </source>
</evidence>
<dbReference type="Pfam" id="PF01740">
    <property type="entry name" value="STAS"/>
    <property type="match status" value="1"/>
</dbReference>
<dbReference type="OrthoDB" id="4833278at2"/>
<evidence type="ECO:0000256" key="2">
    <source>
        <dbReference type="RuleBase" id="RU003749"/>
    </source>
</evidence>
<dbReference type="PANTHER" id="PTHR33495:SF2">
    <property type="entry name" value="ANTI-SIGMA FACTOR ANTAGONIST TM_1081-RELATED"/>
    <property type="match status" value="1"/>
</dbReference>
<dbReference type="AlphaFoldDB" id="A0A0L0JRK1"/>
<dbReference type="InterPro" id="IPR003658">
    <property type="entry name" value="Anti-sigma_ant"/>
</dbReference>
<sequence length="121" mass="13304">MLPLPAVPCVKEIRPHGDCVLVVLCGEIDIQTAPGINHRLDTINHAGNAGLLVDLRAVDFMDGTGVRLLERARSRTARHAGRLRLICTNPVLLRLLNFPWLHLDFDILDRLPAPVPPRAAA</sequence>
<feature type="domain" description="STAS" evidence="3">
    <location>
        <begin position="9"/>
        <end position="96"/>
    </location>
</feature>
<dbReference type="CDD" id="cd07043">
    <property type="entry name" value="STAS_anti-anti-sigma_factors"/>
    <property type="match status" value="1"/>
</dbReference>
<gene>
    <name evidence="4" type="ORF">IQ63_33760</name>
</gene>
<organism evidence="4 5">
    <name type="scientific">Streptomyces acidiscabies</name>
    <dbReference type="NCBI Taxonomy" id="42234"/>
    <lineage>
        <taxon>Bacteria</taxon>
        <taxon>Bacillati</taxon>
        <taxon>Actinomycetota</taxon>
        <taxon>Actinomycetes</taxon>
        <taxon>Kitasatosporales</taxon>
        <taxon>Streptomycetaceae</taxon>
        <taxon>Streptomyces</taxon>
    </lineage>
</organism>